<dbReference type="PROSITE" id="PS50404">
    <property type="entry name" value="GST_NTER"/>
    <property type="match status" value="1"/>
</dbReference>
<evidence type="ECO:0008006" key="6">
    <source>
        <dbReference type="Google" id="ProtNLM"/>
    </source>
</evidence>
<organism evidence="4 5">
    <name type="scientific">Chrysophaeum taylorii</name>
    <dbReference type="NCBI Taxonomy" id="2483200"/>
    <lineage>
        <taxon>Eukaryota</taxon>
        <taxon>Sar</taxon>
        <taxon>Stramenopiles</taxon>
        <taxon>Ochrophyta</taxon>
        <taxon>Pelagophyceae</taxon>
        <taxon>Pelagomonadales</taxon>
        <taxon>Pelagomonadaceae</taxon>
        <taxon>Chrysophaeum</taxon>
    </lineage>
</organism>
<dbReference type="Proteomes" id="UP001230188">
    <property type="component" value="Unassembled WGS sequence"/>
</dbReference>
<sequence length="338" mass="37277">MFVGAVLLRVVLAPLAAVVGVVVYIAYKIAVAPRLTGKQPNKVPTRSSKPFELYYFHDSLCSQKVRLFLAEKGLSDQVASIHLDIGHYKHFQHLEPWYLAMDPNGTVPCLVHDAHPVLDSTHIIKYLDGIGVGPMLAAPTEWADVIDVDTRPQAVGACEGFQTAVVVLSGQILRLSVEFFGVSDTFFALLRHPQPIVCLIRIINRLTGVHLDPPNVEKALRETIPQNLARIDKALSAHDFIAGDTITTADIGVAPAFMRLESLGLLDHFLASAPNVQRWWVAMKARPSFAFAFVDPPAEYAVEHDKVKAGLLEFRRKIKAYGPFVVYGVKPPTPKHLL</sequence>
<dbReference type="InterPro" id="IPR004045">
    <property type="entry name" value="Glutathione_S-Trfase_N"/>
</dbReference>
<comment type="caution">
    <text evidence="4">The sequence shown here is derived from an EMBL/GenBank/DDBJ whole genome shotgun (WGS) entry which is preliminary data.</text>
</comment>
<dbReference type="InterPro" id="IPR004046">
    <property type="entry name" value="GST_C"/>
</dbReference>
<keyword evidence="1" id="KW-0472">Membrane</keyword>
<dbReference type="CDD" id="cd00299">
    <property type="entry name" value="GST_C_family"/>
    <property type="match status" value="1"/>
</dbReference>
<proteinExistence type="predicted"/>
<dbReference type="CDD" id="cd00570">
    <property type="entry name" value="GST_N_family"/>
    <property type="match status" value="1"/>
</dbReference>
<gene>
    <name evidence="4" type="ORF">CTAYLR_006418</name>
</gene>
<dbReference type="EMBL" id="JAQMWT010000471">
    <property type="protein sequence ID" value="KAJ8600833.1"/>
    <property type="molecule type" value="Genomic_DNA"/>
</dbReference>
<dbReference type="InterPro" id="IPR010987">
    <property type="entry name" value="Glutathione-S-Trfase_C-like"/>
</dbReference>
<keyword evidence="1" id="KW-1133">Transmembrane helix</keyword>
<dbReference type="Gene3D" id="3.40.30.10">
    <property type="entry name" value="Glutaredoxin"/>
    <property type="match status" value="1"/>
</dbReference>
<protein>
    <recommendedName>
        <fullName evidence="6">Glutathione transferase</fullName>
    </recommendedName>
</protein>
<accession>A0AAD7UBW5</accession>
<evidence type="ECO:0000259" key="3">
    <source>
        <dbReference type="PROSITE" id="PS50405"/>
    </source>
</evidence>
<evidence type="ECO:0000256" key="1">
    <source>
        <dbReference type="SAM" id="Phobius"/>
    </source>
</evidence>
<evidence type="ECO:0000313" key="4">
    <source>
        <dbReference type="EMBL" id="KAJ8600833.1"/>
    </source>
</evidence>
<dbReference type="Gene3D" id="1.20.1050.10">
    <property type="match status" value="1"/>
</dbReference>
<dbReference type="Pfam" id="PF00043">
    <property type="entry name" value="GST_C"/>
    <property type="match status" value="1"/>
</dbReference>
<reference evidence="4" key="1">
    <citation type="submission" date="2023-01" db="EMBL/GenBank/DDBJ databases">
        <title>Metagenome sequencing of chrysophaentin producing Chrysophaeum taylorii.</title>
        <authorList>
            <person name="Davison J."/>
            <person name="Bewley C."/>
        </authorList>
    </citation>
    <scope>NUCLEOTIDE SEQUENCE</scope>
    <source>
        <strain evidence="4">NIES-1699</strain>
    </source>
</reference>
<dbReference type="SUPFAM" id="SSF47616">
    <property type="entry name" value="GST C-terminal domain-like"/>
    <property type="match status" value="1"/>
</dbReference>
<dbReference type="Pfam" id="PF13409">
    <property type="entry name" value="GST_N_2"/>
    <property type="match status" value="1"/>
</dbReference>
<evidence type="ECO:0000259" key="2">
    <source>
        <dbReference type="PROSITE" id="PS50404"/>
    </source>
</evidence>
<feature type="transmembrane region" description="Helical" evidence="1">
    <location>
        <begin position="6"/>
        <end position="27"/>
    </location>
</feature>
<dbReference type="InterPro" id="IPR036249">
    <property type="entry name" value="Thioredoxin-like_sf"/>
</dbReference>
<keyword evidence="1" id="KW-0812">Transmembrane</keyword>
<name>A0AAD7UBW5_9STRA</name>
<keyword evidence="5" id="KW-1185">Reference proteome</keyword>
<dbReference type="PANTHER" id="PTHR45374:SF1">
    <property type="entry name" value="GLUTATHIONE S-TRANSFERASE TCHQD"/>
    <property type="match status" value="1"/>
</dbReference>
<dbReference type="GO" id="GO:0004364">
    <property type="term" value="F:glutathione transferase activity"/>
    <property type="evidence" value="ECO:0007669"/>
    <property type="project" value="InterPro"/>
</dbReference>
<dbReference type="SUPFAM" id="SSF52833">
    <property type="entry name" value="Thioredoxin-like"/>
    <property type="match status" value="1"/>
</dbReference>
<feature type="domain" description="GST N-terminal" evidence="2">
    <location>
        <begin position="49"/>
        <end position="135"/>
    </location>
</feature>
<dbReference type="PANTHER" id="PTHR45374">
    <property type="entry name" value="GLUTATHIONE S-TRANSFERASE TCHQD"/>
    <property type="match status" value="1"/>
</dbReference>
<dbReference type="InterPro" id="IPR044617">
    <property type="entry name" value="TCHQD"/>
</dbReference>
<dbReference type="InterPro" id="IPR036282">
    <property type="entry name" value="Glutathione-S-Trfase_C_sf"/>
</dbReference>
<evidence type="ECO:0000313" key="5">
    <source>
        <dbReference type="Proteomes" id="UP001230188"/>
    </source>
</evidence>
<feature type="domain" description="GST C-terminal" evidence="3">
    <location>
        <begin position="168"/>
        <end position="321"/>
    </location>
</feature>
<dbReference type="PROSITE" id="PS50405">
    <property type="entry name" value="GST_CTER"/>
    <property type="match status" value="1"/>
</dbReference>
<dbReference type="AlphaFoldDB" id="A0AAD7UBW5"/>